<name>A0A1A9ETH7_9GAMM</name>
<evidence type="ECO:0000313" key="1">
    <source>
        <dbReference type="EMBL" id="ANG61040.1"/>
    </source>
</evidence>
<organism evidence="1 2">
    <name type="scientific">Marinobacterium aestuarii</name>
    <dbReference type="NCBI Taxonomy" id="1821621"/>
    <lineage>
        <taxon>Bacteria</taxon>
        <taxon>Pseudomonadati</taxon>
        <taxon>Pseudomonadota</taxon>
        <taxon>Gammaproteobacteria</taxon>
        <taxon>Oceanospirillales</taxon>
        <taxon>Oceanospirillaceae</taxon>
        <taxon>Marinobacterium</taxon>
    </lineage>
</organism>
<evidence type="ECO:0000313" key="2">
    <source>
        <dbReference type="Proteomes" id="UP000078070"/>
    </source>
</evidence>
<dbReference type="RefSeq" id="WP_067376453.1">
    <property type="nucleotide sequence ID" value="NZ_CP015839.1"/>
</dbReference>
<reference evidence="1 2" key="2">
    <citation type="journal article" date="2018" name="Int. J. Syst. Evol. Microbiol.">
        <title>Marinobacterium aestuarii sp. nov., a benzene-degrading marine bacterium isolated from estuary sediment.</title>
        <authorList>
            <person name="Bae S.S."/>
            <person name="Jung J."/>
            <person name="Chung D."/>
            <person name="Baek K."/>
        </authorList>
    </citation>
    <scope>NUCLEOTIDE SEQUENCE [LARGE SCALE GENOMIC DNA]</scope>
    <source>
        <strain evidence="1 2">ST58-10</strain>
    </source>
</reference>
<reference evidence="2" key="1">
    <citation type="submission" date="2016-05" db="EMBL/GenBank/DDBJ databases">
        <authorList>
            <person name="Baek K."/>
            <person name="Yang S.-J."/>
        </authorList>
    </citation>
    <scope>NUCLEOTIDE SEQUENCE [LARGE SCALE GENOMIC DNA]</scope>
    <source>
        <strain evidence="2">ST58-10</strain>
    </source>
</reference>
<dbReference type="AlphaFoldDB" id="A0A1A9ETH7"/>
<dbReference type="OrthoDB" id="9873608at2"/>
<keyword evidence="2" id="KW-1185">Reference proteome</keyword>
<dbReference type="Proteomes" id="UP000078070">
    <property type="component" value="Chromosome"/>
</dbReference>
<sequence length="118" mass="12679">MKILSTQRLLAVFALICLLLSLSLQSSVRIQMDAQMMSMSATQMGQMDSMDNCGGCDDNDSLLTDCVSGTCASVPAVLDSAKVPLMLPRAMLRAPLPHFHASLTPSPEPQPPRLSLFV</sequence>
<gene>
    <name evidence="1" type="ORF">A8C75_00275</name>
</gene>
<dbReference type="KEGG" id="mars:A8C75_00275"/>
<accession>A0A1A9ETH7</accession>
<dbReference type="EMBL" id="CP015839">
    <property type="protein sequence ID" value="ANG61040.1"/>
    <property type="molecule type" value="Genomic_DNA"/>
</dbReference>
<proteinExistence type="predicted"/>
<protein>
    <submittedName>
        <fullName evidence="1">Uncharacterized protein</fullName>
    </submittedName>
</protein>